<dbReference type="InterPro" id="IPR029062">
    <property type="entry name" value="Class_I_gatase-like"/>
</dbReference>
<keyword evidence="3" id="KW-0010">Activator</keyword>
<dbReference type="SMART" id="SM00342">
    <property type="entry name" value="HTH_ARAC"/>
    <property type="match status" value="1"/>
</dbReference>
<dbReference type="PANTHER" id="PTHR43280:SF28">
    <property type="entry name" value="HTH-TYPE TRANSCRIPTIONAL ACTIVATOR RHAS"/>
    <property type="match status" value="1"/>
</dbReference>
<dbReference type="InterPro" id="IPR008922">
    <property type="entry name" value="Di-copper_centre_dom_sf"/>
</dbReference>
<evidence type="ECO:0000256" key="1">
    <source>
        <dbReference type="ARBA" id="ARBA00023015"/>
    </source>
</evidence>
<dbReference type="PANTHER" id="PTHR43280">
    <property type="entry name" value="ARAC-FAMILY TRANSCRIPTIONAL REGULATOR"/>
    <property type="match status" value="1"/>
</dbReference>
<feature type="domain" description="HTH araC/xylS-type" evidence="6">
    <location>
        <begin position="510"/>
        <end position="608"/>
    </location>
</feature>
<dbReference type="GO" id="GO:0009893">
    <property type="term" value="P:positive regulation of metabolic process"/>
    <property type="evidence" value="ECO:0007669"/>
    <property type="project" value="UniProtKB-ARBA"/>
</dbReference>
<dbReference type="InterPro" id="IPR018062">
    <property type="entry name" value="HTH_AraC-typ_CS"/>
</dbReference>
<evidence type="ECO:0000259" key="6">
    <source>
        <dbReference type="PROSITE" id="PS01124"/>
    </source>
</evidence>
<protein>
    <submittedName>
        <fullName evidence="7">Transcriptional regulator ArgR</fullName>
    </submittedName>
</protein>
<dbReference type="SUPFAM" id="SSF52317">
    <property type="entry name" value="Class I glutamine amidotransferase-like"/>
    <property type="match status" value="1"/>
</dbReference>
<dbReference type="SUPFAM" id="SSF46689">
    <property type="entry name" value="Homeodomain-like"/>
    <property type="match status" value="2"/>
</dbReference>
<sequence>MCLPGLRSSLDNGCLGAGTGRVMTISRRGFIAGLALTGAAVPAAYYAHREFTRVEEPVTPGEATAGPADTSTQRLADKLRGVWTLRFEGRDAGLADAPLEGLEMFLDIAPRGRGLRGYIDTPEQLRSEAQPRFRVIGDLQPANAAKLYLRVMDGHAGNDPHSDTPDYEFSLTLDEVWGAFGNAGSGTLSGRIERLDRPLALPELENRLIAIKQVFPEARERVGLSPPFLAWLVSKEHRLFHQLWHASRDKWHKLPEDKRNALRGIGWQPGPREKERDARGPHKDRNGSGEDFFYMHRHMLIQARKIQDLPSWPRFPLPQPELERDRLGFARYFDNHDGCSLPPNWLAQGDEEYTQLVSDIKSHETFHTHFQVWESQYRDPRFLSKLTLGQFGSQVELELHDWLHMRWASVARDPANGQPVPMARRSDDFAERFPKVIATSHLFDWDRDRLTACGGMSVLDLLLAVLSRDHGAELAGAVSEELVVERIREGGERQRIPLQNRLGSSHPKLTQAVLLMEANIEEPLTTDEIAQHVCVSRRQLERIFKQYLNRVPSQYYLELRLNKARQMLMQTSKSIIQIGLSCGFSSGPHFSSAYRNFFGATPREDRNQRRSSSPFELSPVPAERG</sequence>
<dbReference type="Proteomes" id="UP000272703">
    <property type="component" value="Unassembled WGS sequence"/>
</dbReference>
<evidence type="ECO:0000256" key="5">
    <source>
        <dbReference type="SAM" id="MobiDB-lite"/>
    </source>
</evidence>
<feature type="region of interest" description="Disordered" evidence="5">
    <location>
        <begin position="262"/>
        <end position="288"/>
    </location>
</feature>
<dbReference type="SUPFAM" id="SSF48056">
    <property type="entry name" value="Di-copper centre-containing domain"/>
    <property type="match status" value="1"/>
</dbReference>
<evidence type="ECO:0000313" key="8">
    <source>
        <dbReference type="Proteomes" id="UP000272703"/>
    </source>
</evidence>
<comment type="caution">
    <text evidence="7">The sequence shown here is derived from an EMBL/GenBank/DDBJ whole genome shotgun (WGS) entry which is preliminary data.</text>
</comment>
<dbReference type="InterPro" id="IPR009057">
    <property type="entry name" value="Homeodomain-like_sf"/>
</dbReference>
<dbReference type="EMBL" id="RBUN01000321">
    <property type="protein sequence ID" value="RMV16079.1"/>
    <property type="molecule type" value="Genomic_DNA"/>
</dbReference>
<feature type="compositionally biased region" description="Basic and acidic residues" evidence="5">
    <location>
        <begin position="271"/>
        <end position="288"/>
    </location>
</feature>
<name>A0A3M6A9V3_PSESS</name>
<dbReference type="AlphaFoldDB" id="A0A3M6A9V3"/>
<gene>
    <name evidence="7" type="ORF">ALP16_05187</name>
</gene>
<keyword evidence="1" id="KW-0805">Transcription regulation</keyword>
<keyword evidence="4" id="KW-0804">Transcription</keyword>
<evidence type="ECO:0000256" key="2">
    <source>
        <dbReference type="ARBA" id="ARBA00023125"/>
    </source>
</evidence>
<feature type="region of interest" description="Disordered" evidence="5">
    <location>
        <begin position="602"/>
        <end position="625"/>
    </location>
</feature>
<keyword evidence="2" id="KW-0238">DNA-binding</keyword>
<dbReference type="Gene3D" id="1.10.10.60">
    <property type="entry name" value="Homeodomain-like"/>
    <property type="match status" value="1"/>
</dbReference>
<dbReference type="Gene3D" id="3.40.50.880">
    <property type="match status" value="1"/>
</dbReference>
<dbReference type="PROSITE" id="PS00041">
    <property type="entry name" value="HTH_ARAC_FAMILY_1"/>
    <property type="match status" value="1"/>
</dbReference>
<dbReference type="FunFam" id="1.10.10.60:FF:000090">
    <property type="entry name" value="Transcriptional regulator ArgR, AraC family"/>
    <property type="match status" value="1"/>
</dbReference>
<dbReference type="InterPro" id="IPR018060">
    <property type="entry name" value="HTH_AraC"/>
</dbReference>
<proteinExistence type="predicted"/>
<evidence type="ECO:0000256" key="4">
    <source>
        <dbReference type="ARBA" id="ARBA00023163"/>
    </source>
</evidence>
<dbReference type="GO" id="GO:0003700">
    <property type="term" value="F:DNA-binding transcription factor activity"/>
    <property type="evidence" value="ECO:0007669"/>
    <property type="project" value="InterPro"/>
</dbReference>
<evidence type="ECO:0000313" key="7">
    <source>
        <dbReference type="EMBL" id="RMV16079.1"/>
    </source>
</evidence>
<evidence type="ECO:0000256" key="3">
    <source>
        <dbReference type="ARBA" id="ARBA00023159"/>
    </source>
</evidence>
<organism evidence="7 8">
    <name type="scientific">Pseudomonas savastanoi</name>
    <name type="common">Pseudomonas syringae pv. savastanoi</name>
    <dbReference type="NCBI Taxonomy" id="29438"/>
    <lineage>
        <taxon>Bacteria</taxon>
        <taxon>Pseudomonadati</taxon>
        <taxon>Pseudomonadota</taxon>
        <taxon>Gammaproteobacteria</taxon>
        <taxon>Pseudomonadales</taxon>
        <taxon>Pseudomonadaceae</taxon>
        <taxon>Pseudomonas</taxon>
    </lineage>
</organism>
<reference evidence="7 8" key="1">
    <citation type="submission" date="2018-08" db="EMBL/GenBank/DDBJ databases">
        <title>Recombination of ecologically and evolutionarily significant loci maintains genetic cohesion in the Pseudomonas syringae species complex.</title>
        <authorList>
            <person name="Dillon M."/>
            <person name="Thakur S."/>
            <person name="Almeida R.N.D."/>
            <person name="Weir B.S."/>
            <person name="Guttman D.S."/>
        </authorList>
    </citation>
    <scope>NUCLEOTIDE SEQUENCE [LARGE SCALE GENOMIC DNA]</scope>
    <source>
        <strain evidence="7 8">ICMP 11897</strain>
    </source>
</reference>
<dbReference type="PROSITE" id="PS01124">
    <property type="entry name" value="HTH_ARAC_FAMILY_2"/>
    <property type="match status" value="1"/>
</dbReference>
<dbReference type="GO" id="GO:0043565">
    <property type="term" value="F:sequence-specific DNA binding"/>
    <property type="evidence" value="ECO:0007669"/>
    <property type="project" value="InterPro"/>
</dbReference>
<dbReference type="Pfam" id="PF12833">
    <property type="entry name" value="HTH_18"/>
    <property type="match status" value="1"/>
</dbReference>
<accession>A0A3M6A9V3</accession>